<dbReference type="GO" id="GO:0051539">
    <property type="term" value="F:4 iron, 4 sulfur cluster binding"/>
    <property type="evidence" value="ECO:0007669"/>
    <property type="project" value="UniProtKB-UniRule"/>
</dbReference>
<evidence type="ECO:0000256" key="12">
    <source>
        <dbReference type="HAMAP-Rule" id="MF_03039"/>
    </source>
</evidence>
<evidence type="ECO:0000256" key="9">
    <source>
        <dbReference type="ARBA" id="ARBA00023014"/>
    </source>
</evidence>
<dbReference type="GO" id="GO:0016226">
    <property type="term" value="P:iron-sulfur cluster assembly"/>
    <property type="evidence" value="ECO:0007669"/>
    <property type="project" value="UniProtKB-UniRule"/>
</dbReference>
<keyword evidence="14" id="KW-1185">Reference proteome</keyword>
<dbReference type="InterPro" id="IPR028600">
    <property type="entry name" value="NUBP2/Cfd1_eukaryotes"/>
</dbReference>
<dbReference type="GO" id="GO:0005930">
    <property type="term" value="C:axoneme"/>
    <property type="evidence" value="ECO:0007669"/>
    <property type="project" value="UniProtKB-SubCell"/>
</dbReference>
<dbReference type="FunFam" id="3.40.50.300:FF:000796">
    <property type="entry name" value="Cytosolic Fe-S cluster assembly factor NUBP2"/>
    <property type="match status" value="1"/>
</dbReference>
<comment type="caution">
    <text evidence="13">The sequence shown here is derived from an EMBL/GenBank/DDBJ whole genome shotgun (WGS) entry which is preliminary data.</text>
</comment>
<name>A0A8H7RI93_9FUNG</name>
<dbReference type="AlphaFoldDB" id="A0A8H7RI93"/>
<comment type="similarity">
    <text evidence="12">Belongs to the Mrp/NBP35 ATP-binding proteins family. NUBP2/CFD1 subfamily.</text>
</comment>
<dbReference type="GO" id="GO:0005814">
    <property type="term" value="C:centriole"/>
    <property type="evidence" value="ECO:0007669"/>
    <property type="project" value="UniProtKB-SubCell"/>
</dbReference>
<protein>
    <recommendedName>
        <fullName evidence="15">Cytosolic Fe-S cluster assembly factor NUBP2 homolog</fullName>
    </recommendedName>
</protein>
<keyword evidence="9 12" id="KW-0411">Iron-sulfur</keyword>
<evidence type="ECO:0000313" key="13">
    <source>
        <dbReference type="EMBL" id="KAG2211646.1"/>
    </source>
</evidence>
<feature type="binding site" evidence="12">
    <location>
        <position position="201"/>
    </location>
    <ligand>
        <name>[4Fe-4S] cluster</name>
        <dbReference type="ChEBI" id="CHEBI:49883"/>
        <note>ligand shared between dimeric partners</note>
    </ligand>
</feature>
<dbReference type="GO" id="GO:0005829">
    <property type="term" value="C:cytosol"/>
    <property type="evidence" value="ECO:0007669"/>
    <property type="project" value="TreeGrafter"/>
</dbReference>
<evidence type="ECO:0000256" key="5">
    <source>
        <dbReference type="ARBA" id="ARBA00022723"/>
    </source>
</evidence>
<dbReference type="InterPro" id="IPR000808">
    <property type="entry name" value="Mrp-like_CS"/>
</dbReference>
<evidence type="ECO:0000256" key="6">
    <source>
        <dbReference type="ARBA" id="ARBA00022741"/>
    </source>
</evidence>
<feature type="binding site" evidence="12">
    <location>
        <position position="204"/>
    </location>
    <ligand>
        <name>[4Fe-4S] cluster</name>
        <dbReference type="ChEBI" id="CHEBI:49883"/>
        <note>ligand shared between dimeric partners</note>
    </ligand>
</feature>
<evidence type="ECO:0000256" key="7">
    <source>
        <dbReference type="ARBA" id="ARBA00022840"/>
    </source>
</evidence>
<accession>A0A8H7RI93</accession>
<dbReference type="HAMAP" id="MF_02040">
    <property type="entry name" value="Mrp_NBP35"/>
    <property type="match status" value="1"/>
</dbReference>
<keyword evidence="3 12" id="KW-0004">4Fe-4S</keyword>
<comment type="subcellular location">
    <subcellularLocation>
        <location evidence="2">Cytoplasm</location>
        <location evidence="2">Cytoskeleton</location>
        <location evidence="2">Cilium axoneme</location>
    </subcellularLocation>
    <subcellularLocation>
        <location evidence="1">Cytoplasm</location>
        <location evidence="1">Cytoskeleton</location>
        <location evidence="1">Microtubule organizing center</location>
        <location evidence="1">Centrosome</location>
        <location evidence="1">Centriole</location>
    </subcellularLocation>
</comment>
<dbReference type="GO" id="GO:0046872">
    <property type="term" value="F:metal ion binding"/>
    <property type="evidence" value="ECO:0007669"/>
    <property type="project" value="UniProtKB-KW"/>
</dbReference>
<evidence type="ECO:0000256" key="8">
    <source>
        <dbReference type="ARBA" id="ARBA00023004"/>
    </source>
</evidence>
<evidence type="ECO:0000256" key="2">
    <source>
        <dbReference type="ARBA" id="ARBA00004430"/>
    </source>
</evidence>
<keyword evidence="8 12" id="KW-0408">Iron</keyword>
<organism evidence="13 14">
    <name type="scientific">Mucor saturninus</name>
    <dbReference type="NCBI Taxonomy" id="64648"/>
    <lineage>
        <taxon>Eukaryota</taxon>
        <taxon>Fungi</taxon>
        <taxon>Fungi incertae sedis</taxon>
        <taxon>Mucoromycota</taxon>
        <taxon>Mucoromycotina</taxon>
        <taxon>Mucoromycetes</taxon>
        <taxon>Mucorales</taxon>
        <taxon>Mucorineae</taxon>
        <taxon>Mucoraceae</taxon>
        <taxon>Mucor</taxon>
    </lineage>
</organism>
<dbReference type="PANTHER" id="PTHR23264">
    <property type="entry name" value="NUCLEOTIDE-BINDING PROTEIN NBP35 YEAST -RELATED"/>
    <property type="match status" value="1"/>
</dbReference>
<reference evidence="13" key="1">
    <citation type="submission" date="2020-12" db="EMBL/GenBank/DDBJ databases">
        <title>Metabolic potential, ecology and presence of endohyphal bacteria is reflected in genomic diversity of Mucoromycotina.</title>
        <authorList>
            <person name="Muszewska A."/>
            <person name="Okrasinska A."/>
            <person name="Steczkiewicz K."/>
            <person name="Drgas O."/>
            <person name="Orlowska M."/>
            <person name="Perlinska-Lenart U."/>
            <person name="Aleksandrzak-Piekarczyk T."/>
            <person name="Szatraj K."/>
            <person name="Zielenkiewicz U."/>
            <person name="Pilsyk S."/>
            <person name="Malc E."/>
            <person name="Mieczkowski P."/>
            <person name="Kruszewska J.S."/>
            <person name="Biernat P."/>
            <person name="Pawlowska J."/>
        </authorList>
    </citation>
    <scope>NUCLEOTIDE SEQUENCE</scope>
    <source>
        <strain evidence="13">WA0000017839</strain>
    </source>
</reference>
<sequence length="278" mass="30313">MRALFKGLNMSDINLSGIKNIVLVLSGKGGVGKSSVTTQLALSLVHQGKKVGVLDIDLTGPSIPRMLGLDGKKVHQASQGWVPVYADENQRLSCMSIGFLLTNKNDSVVWRGPKKNAMIKQFLQDVYWGDLDYLLIDTPPGTSDEHIGIVEYLKEFNPDGAVIVTTPQGVAIADVRKEISFCKKVKLPILGVVENMSGFVCPHCAECTNIFSSGGGESMAKDYDIDFFGRVPIDPGFTSMVETEGAGSYVNMFEKSNLFPVFQQICQKVVDKVESNKK</sequence>
<dbReference type="OrthoDB" id="1741334at2759"/>
<evidence type="ECO:0000256" key="10">
    <source>
        <dbReference type="ARBA" id="ARBA00053368"/>
    </source>
</evidence>
<dbReference type="PROSITE" id="PS01215">
    <property type="entry name" value="MRP"/>
    <property type="match status" value="1"/>
</dbReference>
<dbReference type="InterPro" id="IPR027417">
    <property type="entry name" value="P-loop_NTPase"/>
</dbReference>
<evidence type="ECO:0000313" key="14">
    <source>
        <dbReference type="Proteomes" id="UP000603453"/>
    </source>
</evidence>
<proteinExistence type="inferred from homology"/>
<keyword evidence="6 12" id="KW-0547">Nucleotide-binding</keyword>
<evidence type="ECO:0008006" key="15">
    <source>
        <dbReference type="Google" id="ProtNLM"/>
    </source>
</evidence>
<keyword evidence="7 12" id="KW-0067">ATP-binding</keyword>
<comment type="function">
    <text evidence="10">Component of the cytosolic iron-sulfur (Fe/S) protein assembly (CIA) machinery. Required for maturation of extramitochondrial Fe-S proteins. The NUBP1-NUBP2 heterotetramer forms a Fe-S scaffold complex, mediating the de novo assembly of an Fe-S cluster and its transfer to target apoproteins. Negatively regulates cilium formation and structure.</text>
</comment>
<evidence type="ECO:0000256" key="4">
    <source>
        <dbReference type="ARBA" id="ARBA00022490"/>
    </source>
</evidence>
<dbReference type="PANTHER" id="PTHR23264:SF19">
    <property type="entry name" value="CYTOSOLIC FE-S CLUSTER ASSEMBLY FACTOR NUBP2"/>
    <property type="match status" value="1"/>
</dbReference>
<dbReference type="HAMAP" id="MF_03039">
    <property type="entry name" value="NUBP2"/>
    <property type="match status" value="1"/>
</dbReference>
<dbReference type="Pfam" id="PF10609">
    <property type="entry name" value="ParA"/>
    <property type="match status" value="1"/>
</dbReference>
<keyword evidence="4 12" id="KW-0963">Cytoplasm</keyword>
<comment type="subunit">
    <text evidence="11">Heterotetramer of 2 NUBP1 and 2 NUBP2 chains. Interacts with KIFC1. Interacts with NUBP1.</text>
</comment>
<gene>
    <name evidence="13" type="ORF">INT47_008743</name>
</gene>
<evidence type="ECO:0000256" key="1">
    <source>
        <dbReference type="ARBA" id="ARBA00004114"/>
    </source>
</evidence>
<dbReference type="InterPro" id="IPR019591">
    <property type="entry name" value="Mrp/NBP35_ATP-bd"/>
</dbReference>
<dbReference type="CDD" id="cd02037">
    <property type="entry name" value="Mrp_NBP35"/>
    <property type="match status" value="1"/>
</dbReference>
<dbReference type="Gene3D" id="3.40.50.300">
    <property type="entry name" value="P-loop containing nucleotide triphosphate hydrolases"/>
    <property type="match status" value="1"/>
</dbReference>
<feature type="binding site" evidence="12">
    <location>
        <begin position="27"/>
        <end position="34"/>
    </location>
    <ligand>
        <name>ATP</name>
        <dbReference type="ChEBI" id="CHEBI:30616"/>
    </ligand>
</feature>
<dbReference type="GO" id="GO:0005524">
    <property type="term" value="F:ATP binding"/>
    <property type="evidence" value="ECO:0007669"/>
    <property type="project" value="UniProtKB-KW"/>
</dbReference>
<dbReference type="SUPFAM" id="SSF52540">
    <property type="entry name" value="P-loop containing nucleoside triphosphate hydrolases"/>
    <property type="match status" value="1"/>
</dbReference>
<comment type="function">
    <text evidence="12">Component of the cytosolic iron-sulfur (Fe/S) protein assembly (CIA) machinery. Required for maturation of extramitochondrial Fe-S proteins. The NBP35-CFD1 heterotetramer forms a Fe-S scaffold complex, mediating the de novo assembly of an Fe-S cluster and its transfer to target apoproteins.</text>
</comment>
<dbReference type="GO" id="GO:0140663">
    <property type="term" value="F:ATP-dependent FeS chaperone activity"/>
    <property type="evidence" value="ECO:0007669"/>
    <property type="project" value="InterPro"/>
</dbReference>
<evidence type="ECO:0000256" key="11">
    <source>
        <dbReference type="ARBA" id="ARBA00065349"/>
    </source>
</evidence>
<dbReference type="GO" id="GO:0005634">
    <property type="term" value="C:nucleus"/>
    <property type="evidence" value="ECO:0007669"/>
    <property type="project" value="UniProtKB-ARBA"/>
</dbReference>
<keyword evidence="5 12" id="KW-0479">Metal-binding</keyword>
<dbReference type="Proteomes" id="UP000603453">
    <property type="component" value="Unassembled WGS sequence"/>
</dbReference>
<dbReference type="InterPro" id="IPR033756">
    <property type="entry name" value="YlxH/NBP35"/>
</dbReference>
<evidence type="ECO:0000256" key="3">
    <source>
        <dbReference type="ARBA" id="ARBA00022485"/>
    </source>
</evidence>
<dbReference type="EMBL" id="JAEPRD010000008">
    <property type="protein sequence ID" value="KAG2211646.1"/>
    <property type="molecule type" value="Genomic_DNA"/>
</dbReference>